<dbReference type="EMBL" id="LLYA01000160">
    <property type="protein sequence ID" value="KRR23273.1"/>
    <property type="molecule type" value="Genomic_DNA"/>
</dbReference>
<evidence type="ECO:0000313" key="4">
    <source>
        <dbReference type="EMBL" id="KRR23273.1"/>
    </source>
</evidence>
<dbReference type="Proteomes" id="UP000052023">
    <property type="component" value="Unassembled WGS sequence"/>
</dbReference>
<feature type="transmembrane region" description="Helical" evidence="1">
    <location>
        <begin position="262"/>
        <end position="283"/>
    </location>
</feature>
<dbReference type="InterPro" id="IPR043968">
    <property type="entry name" value="SGNH"/>
</dbReference>
<feature type="transmembrane region" description="Helical" evidence="1">
    <location>
        <begin position="393"/>
        <end position="413"/>
    </location>
</feature>
<feature type="transmembrane region" description="Helical" evidence="1">
    <location>
        <begin position="200"/>
        <end position="220"/>
    </location>
</feature>
<sequence>MGWGTLLYYSIADAQQPLRADTRSTATNKHSGGGTFRLDINALRALSVLAVLGYHLKIPGFAGGFVGVDVFLVITGYLMTGKVLAELAAGRFSLWSFGMLRMRRIYPALAVVVISSAIIGWFVTLPGEYLRHLRQACYALVALSNFAFDADNGYFAMAAQTKPLLHTWSLAIEWQFYIWMPLVAALIWRRALPSKSRSNVMMGAFLAVGFVSLAWCLWQSHSDMMGSAFFSLRARAWEPLAGGLIAVSEFQRRRENTPGLPWLTAPGMAIGGWVLVAACIIYPLPETHWPGPLTLLPILGAALIVAARHQADGRGLLGLPFIQRIGDWSYSIYLWHWPIWVFALSWLSFRGYDVNAREKMLMVSASVLLGAASYYLVEQPIRKRRVFWTERRLVSSASIVFCSLIAFTATAFLNNGFPMRLPEYLLAAEEARRNGTPRDECFRNSNSAKRAAETYCSFGSEGVAGRPTAILWGDSFANQYLVPISSAALRNGVHGLIATQSACRAFIDDPALNSGDQQPCREFNRSTMDFVLGRAEPSIVVIGSNWGSAIEISALVDRLLSSGKTVILIMPLLNVGFDVPQRWMENQARAGRALDEWKVEADPVLTMSSLRAEISKILDKYEDDPRLIAADPFPLVCEHSHCYLVRNGQSNFRDSAHISNVNATQYTGMFDAAFRLAVQATSKATNEAD</sequence>
<dbReference type="Pfam" id="PF19040">
    <property type="entry name" value="SGNH"/>
    <property type="match status" value="1"/>
</dbReference>
<evidence type="ECO:0000256" key="1">
    <source>
        <dbReference type="SAM" id="Phobius"/>
    </source>
</evidence>
<dbReference type="PANTHER" id="PTHR23028">
    <property type="entry name" value="ACETYLTRANSFERASE"/>
    <property type="match status" value="1"/>
</dbReference>
<feature type="transmembrane region" description="Helical" evidence="1">
    <location>
        <begin position="289"/>
        <end position="307"/>
    </location>
</feature>
<dbReference type="InterPro" id="IPR002656">
    <property type="entry name" value="Acyl_transf_3_dom"/>
</dbReference>
<feature type="transmembrane region" description="Helical" evidence="1">
    <location>
        <begin position="61"/>
        <end position="84"/>
    </location>
</feature>
<dbReference type="AlphaFoldDB" id="A0A0R3MT64"/>
<evidence type="ECO:0008006" key="6">
    <source>
        <dbReference type="Google" id="ProtNLM"/>
    </source>
</evidence>
<dbReference type="GO" id="GO:0009103">
    <property type="term" value="P:lipopolysaccharide biosynthetic process"/>
    <property type="evidence" value="ECO:0007669"/>
    <property type="project" value="TreeGrafter"/>
</dbReference>
<dbReference type="GO" id="GO:0016747">
    <property type="term" value="F:acyltransferase activity, transferring groups other than amino-acyl groups"/>
    <property type="evidence" value="ECO:0007669"/>
    <property type="project" value="InterPro"/>
</dbReference>
<reference evidence="4 5" key="1">
    <citation type="submission" date="2014-03" db="EMBL/GenBank/DDBJ databases">
        <title>Bradyrhizobium valentinum sp. nov., isolated from effective nodules of Lupinus mariae-josephae, a lupine endemic of basic-lime soils in Eastern Spain.</title>
        <authorList>
            <person name="Duran D."/>
            <person name="Rey L."/>
            <person name="Navarro A."/>
            <person name="Busquets A."/>
            <person name="Imperial J."/>
            <person name="Ruiz-Argueso T."/>
        </authorList>
    </citation>
    <scope>NUCLEOTIDE SEQUENCE [LARGE SCALE GENOMIC DNA]</scope>
    <source>
        <strain evidence="4 5">Ro19</strain>
    </source>
</reference>
<feature type="transmembrane region" description="Helical" evidence="1">
    <location>
        <begin position="328"/>
        <end position="348"/>
    </location>
</feature>
<evidence type="ECO:0000259" key="2">
    <source>
        <dbReference type="Pfam" id="PF01757"/>
    </source>
</evidence>
<evidence type="ECO:0000259" key="3">
    <source>
        <dbReference type="Pfam" id="PF19040"/>
    </source>
</evidence>
<keyword evidence="1" id="KW-1133">Transmembrane helix</keyword>
<feature type="transmembrane region" description="Helical" evidence="1">
    <location>
        <begin position="167"/>
        <end position="188"/>
    </location>
</feature>
<keyword evidence="5" id="KW-1185">Reference proteome</keyword>
<accession>A0A0R3MT64</accession>
<dbReference type="PANTHER" id="PTHR23028:SF53">
    <property type="entry name" value="ACYL_TRANSF_3 DOMAIN-CONTAINING PROTEIN"/>
    <property type="match status" value="1"/>
</dbReference>
<keyword evidence="1" id="KW-0812">Transmembrane</keyword>
<name>A0A0R3MT64_9BRAD</name>
<feature type="domain" description="SGNH" evidence="3">
    <location>
        <begin position="441"/>
        <end position="670"/>
    </location>
</feature>
<feature type="domain" description="Acyltransferase 3" evidence="2">
    <location>
        <begin position="39"/>
        <end position="370"/>
    </location>
</feature>
<comment type="caution">
    <text evidence="4">The sequence shown here is derived from an EMBL/GenBank/DDBJ whole genome shotgun (WGS) entry which is preliminary data.</text>
</comment>
<dbReference type="GO" id="GO:0016020">
    <property type="term" value="C:membrane"/>
    <property type="evidence" value="ECO:0007669"/>
    <property type="project" value="TreeGrafter"/>
</dbReference>
<evidence type="ECO:0000313" key="5">
    <source>
        <dbReference type="Proteomes" id="UP000052023"/>
    </source>
</evidence>
<dbReference type="Pfam" id="PF01757">
    <property type="entry name" value="Acyl_transf_3"/>
    <property type="match status" value="1"/>
</dbReference>
<feature type="transmembrane region" description="Helical" evidence="1">
    <location>
        <begin position="105"/>
        <end position="123"/>
    </location>
</feature>
<proteinExistence type="predicted"/>
<protein>
    <recommendedName>
        <fullName evidence="6">Acyltransferase</fullName>
    </recommendedName>
</protein>
<keyword evidence="1" id="KW-0472">Membrane</keyword>
<dbReference type="InterPro" id="IPR050879">
    <property type="entry name" value="Acyltransferase_3"/>
</dbReference>
<gene>
    <name evidence="4" type="ORF">CQ13_27690</name>
</gene>
<organism evidence="4 5">
    <name type="scientific">Bradyrhizobium retamae</name>
    <dbReference type="NCBI Taxonomy" id="1300035"/>
    <lineage>
        <taxon>Bacteria</taxon>
        <taxon>Pseudomonadati</taxon>
        <taxon>Pseudomonadota</taxon>
        <taxon>Alphaproteobacteria</taxon>
        <taxon>Hyphomicrobiales</taxon>
        <taxon>Nitrobacteraceae</taxon>
        <taxon>Bradyrhizobium</taxon>
    </lineage>
</organism>